<keyword evidence="4" id="KW-0479">Metal-binding</keyword>
<dbReference type="Proteomes" id="UP001190700">
    <property type="component" value="Unassembled WGS sequence"/>
</dbReference>
<comment type="function">
    <text evidence="1">Acts as a defensive agent. Recognizes blood group fucosylated oligosaccharides including A, B, H and Lewis B-type antigens. Does not recognize Lewis A antigen and has low affinity for monovalent haptens.</text>
</comment>
<proteinExistence type="inferred from homology"/>
<accession>A0AAE0BU34</accession>
<comment type="similarity">
    <text evidence="2">Belongs to the fucolectin family.</text>
</comment>
<keyword evidence="11" id="KW-1185">Reference proteome</keyword>
<evidence type="ECO:0000256" key="2">
    <source>
        <dbReference type="ARBA" id="ARBA00010147"/>
    </source>
</evidence>
<evidence type="ECO:0000313" key="11">
    <source>
        <dbReference type="Proteomes" id="UP001190700"/>
    </source>
</evidence>
<keyword evidence="5" id="KW-0430">Lectin</keyword>
<sequence length="296" mass="31476">MPPNSLNVAPSGIVTHSSYSNDRVGGTDGDLITRNTSTDNEENPWWQVQLPSVMAIELVLVYNARDSCAKRLFHYVNCDDANPTGSFNGANQGAVIGVSSEPCSGDSCSGIQCGEIRQNEQSQVYKVSCGGASGTYVYVMLPGSMRRVNLNEVQVWTGPLPGSASPYYLLQANTCCCPASDVIGTSEECDNAFDALHISRGDPVTSSFESIPGYCSASDRGLQDRHFNTLVNSITTRSDISPVCKSAAGPMSIEWQSTYQACLAMASSCTSLDLSSNSLTGALPTQLGALTALTYW</sequence>
<comment type="caution">
    <text evidence="10">The sequence shown here is derived from an EMBL/GenBank/DDBJ whole genome shotgun (WGS) entry which is preliminary data.</text>
</comment>
<dbReference type="InterPro" id="IPR006585">
    <property type="entry name" value="FTP1"/>
</dbReference>
<evidence type="ECO:0000256" key="3">
    <source>
        <dbReference type="ARBA" id="ARBA00011233"/>
    </source>
</evidence>
<evidence type="ECO:0000313" key="10">
    <source>
        <dbReference type="EMBL" id="KAK3242253.1"/>
    </source>
</evidence>
<keyword evidence="6" id="KW-0106">Calcium</keyword>
<dbReference type="PANTHER" id="PTHR45713">
    <property type="entry name" value="FTP DOMAIN-CONTAINING PROTEIN"/>
    <property type="match status" value="1"/>
</dbReference>
<reference evidence="10 11" key="1">
    <citation type="journal article" date="2015" name="Genome Biol. Evol.">
        <title>Comparative Genomics of a Bacterivorous Green Alga Reveals Evolutionary Causalities and Consequences of Phago-Mixotrophic Mode of Nutrition.</title>
        <authorList>
            <person name="Burns J.A."/>
            <person name="Paasch A."/>
            <person name="Narechania A."/>
            <person name="Kim E."/>
        </authorList>
    </citation>
    <scope>NUCLEOTIDE SEQUENCE [LARGE SCALE GENOMIC DNA]</scope>
    <source>
        <strain evidence="10 11">PLY_AMNH</strain>
    </source>
</reference>
<protein>
    <recommendedName>
        <fullName evidence="9">Fucolectin tachylectin-4 pentraxin-1 domain-containing protein</fullName>
    </recommendedName>
</protein>
<dbReference type="SMART" id="SM00607">
    <property type="entry name" value="FTP"/>
    <property type="match status" value="1"/>
</dbReference>
<evidence type="ECO:0000256" key="6">
    <source>
        <dbReference type="ARBA" id="ARBA00022837"/>
    </source>
</evidence>
<name>A0AAE0BU34_9CHLO</name>
<dbReference type="PANTHER" id="PTHR45713:SF6">
    <property type="entry name" value="F5_8 TYPE C DOMAIN-CONTAINING PROTEIN"/>
    <property type="match status" value="1"/>
</dbReference>
<organism evidence="10 11">
    <name type="scientific">Cymbomonas tetramitiformis</name>
    <dbReference type="NCBI Taxonomy" id="36881"/>
    <lineage>
        <taxon>Eukaryota</taxon>
        <taxon>Viridiplantae</taxon>
        <taxon>Chlorophyta</taxon>
        <taxon>Pyramimonadophyceae</taxon>
        <taxon>Pyramimonadales</taxon>
        <taxon>Pyramimonadaceae</taxon>
        <taxon>Cymbomonas</taxon>
    </lineage>
</organism>
<evidence type="ECO:0000259" key="9">
    <source>
        <dbReference type="SMART" id="SM00607"/>
    </source>
</evidence>
<dbReference type="EMBL" id="LGRX02033205">
    <property type="protein sequence ID" value="KAK3242253.1"/>
    <property type="molecule type" value="Genomic_DNA"/>
</dbReference>
<dbReference type="Gene3D" id="2.60.120.260">
    <property type="entry name" value="Galactose-binding domain-like"/>
    <property type="match status" value="1"/>
</dbReference>
<gene>
    <name evidence="10" type="ORF">CYMTET_48046</name>
</gene>
<evidence type="ECO:0000256" key="7">
    <source>
        <dbReference type="ARBA" id="ARBA00023157"/>
    </source>
</evidence>
<keyword evidence="7" id="KW-1015">Disulfide bond</keyword>
<dbReference type="GO" id="GO:0046872">
    <property type="term" value="F:metal ion binding"/>
    <property type="evidence" value="ECO:0007669"/>
    <property type="project" value="UniProtKB-KW"/>
</dbReference>
<evidence type="ECO:0000256" key="4">
    <source>
        <dbReference type="ARBA" id="ARBA00022723"/>
    </source>
</evidence>
<dbReference type="GO" id="GO:0010185">
    <property type="term" value="P:regulation of cellular defense response"/>
    <property type="evidence" value="ECO:0007669"/>
    <property type="project" value="UniProtKB-ARBA"/>
</dbReference>
<dbReference type="InterPro" id="IPR008979">
    <property type="entry name" value="Galactose-bd-like_sf"/>
</dbReference>
<dbReference type="InterPro" id="IPR051941">
    <property type="entry name" value="BG_Antigen-Binding_Lectin"/>
</dbReference>
<dbReference type="GO" id="GO:0042806">
    <property type="term" value="F:fucose binding"/>
    <property type="evidence" value="ECO:0007669"/>
    <property type="project" value="UniProtKB-ARBA"/>
</dbReference>
<evidence type="ECO:0000256" key="1">
    <source>
        <dbReference type="ARBA" id="ARBA00002219"/>
    </source>
</evidence>
<feature type="region of interest" description="Disordered" evidence="8">
    <location>
        <begin position="1"/>
        <end position="29"/>
    </location>
</feature>
<evidence type="ECO:0000256" key="8">
    <source>
        <dbReference type="SAM" id="MobiDB-lite"/>
    </source>
</evidence>
<evidence type="ECO:0000256" key="5">
    <source>
        <dbReference type="ARBA" id="ARBA00022734"/>
    </source>
</evidence>
<feature type="compositionally biased region" description="Polar residues" evidence="8">
    <location>
        <begin position="1"/>
        <end position="21"/>
    </location>
</feature>
<dbReference type="AlphaFoldDB" id="A0AAE0BU34"/>
<dbReference type="SUPFAM" id="SSF49785">
    <property type="entry name" value="Galactose-binding domain-like"/>
    <property type="match status" value="1"/>
</dbReference>
<feature type="domain" description="Fucolectin tachylectin-4 pentraxin-1" evidence="9">
    <location>
        <begin position="5"/>
        <end position="163"/>
    </location>
</feature>
<dbReference type="GO" id="GO:0001868">
    <property type="term" value="P:regulation of complement activation, lectin pathway"/>
    <property type="evidence" value="ECO:0007669"/>
    <property type="project" value="UniProtKB-ARBA"/>
</dbReference>
<comment type="subunit">
    <text evidence="3">Homotrimer.</text>
</comment>
<dbReference type="Pfam" id="PF22633">
    <property type="entry name" value="F5_F8_type_C_2"/>
    <property type="match status" value="1"/>
</dbReference>